<dbReference type="AlphaFoldDB" id="A0A6J6F6Q7"/>
<comment type="similarity">
    <text evidence="1">Belongs to the amidase family. GatA subfamily.</text>
</comment>
<dbReference type="GO" id="GO:0005739">
    <property type="term" value="C:mitochondrion"/>
    <property type="evidence" value="ECO:0007669"/>
    <property type="project" value="UniProtKB-ARBA"/>
</dbReference>
<sequence length="490" mass="50285">MTLPTVPSVPSVPSTAAGIAAGVRGGELRAADVVEHHLAAIAAREPEIHAFNLVMADQARAAAAAIDARVAAGEDVGPLAGVPVALKDNMCTQGVPTTCSSRILDGWRPPYDATVVSRLAGAGAVVIGKTNLDEFAMGSSTENSGFGPTRNPHDTTRVPGGSSGGSAAAVAAGFSPVSLGSDTGGSIRQPAALCGVVGVKPTYGYVSRYGLIAFASSLDQIGPFATTVHDAALVLDAIGGHDPHDSTSIPEPHSPLVDVLDRGVEGLRVGRITDLPEGADPDVAERLEAAFDALRDAGATVVDVQVPAFGYALTAYYLIAPAEASSNLARFDGVRFGLRVDAPDTNSMYSATRAAGFGAEVKRRIMLGTYALSAGYYDAYYGRALKVRRLIHDDFARAYMHADVLLTPTSPTVAFPFGAKGDNPLAMYLCDLYTIPTNLAGHPGMSVPFGTGADGLPVGVQVLAGTLDEATMFRVGAALERAALGPKGAA</sequence>
<keyword evidence="6" id="KW-0648">Protein biosynthesis</keyword>
<dbReference type="PANTHER" id="PTHR11895:SF151">
    <property type="entry name" value="GLUTAMYL-TRNA(GLN) AMIDOTRANSFERASE SUBUNIT A"/>
    <property type="match status" value="1"/>
</dbReference>
<name>A0A6J6F6Q7_9ZZZZ</name>
<dbReference type="InterPro" id="IPR020556">
    <property type="entry name" value="Amidase_CS"/>
</dbReference>
<comment type="catalytic activity">
    <reaction evidence="7">
        <text>L-glutamyl-tRNA(Gln) + L-glutamine + ATP + H2O = L-glutaminyl-tRNA(Gln) + L-glutamate + ADP + phosphate + H(+)</text>
        <dbReference type="Rhea" id="RHEA:17521"/>
        <dbReference type="Rhea" id="RHEA-COMP:9681"/>
        <dbReference type="Rhea" id="RHEA-COMP:9684"/>
        <dbReference type="ChEBI" id="CHEBI:15377"/>
        <dbReference type="ChEBI" id="CHEBI:15378"/>
        <dbReference type="ChEBI" id="CHEBI:29985"/>
        <dbReference type="ChEBI" id="CHEBI:30616"/>
        <dbReference type="ChEBI" id="CHEBI:43474"/>
        <dbReference type="ChEBI" id="CHEBI:58359"/>
        <dbReference type="ChEBI" id="CHEBI:78520"/>
        <dbReference type="ChEBI" id="CHEBI:78521"/>
        <dbReference type="ChEBI" id="CHEBI:456216"/>
        <dbReference type="EC" id="6.3.5.7"/>
    </reaction>
</comment>
<dbReference type="GO" id="GO:0050567">
    <property type="term" value="F:glutaminyl-tRNA synthase (glutamine-hydrolyzing) activity"/>
    <property type="evidence" value="ECO:0007669"/>
    <property type="project" value="UniProtKB-EC"/>
</dbReference>
<dbReference type="GO" id="GO:0006412">
    <property type="term" value="P:translation"/>
    <property type="evidence" value="ECO:0007669"/>
    <property type="project" value="UniProtKB-KW"/>
</dbReference>
<dbReference type="HAMAP" id="MF_00120">
    <property type="entry name" value="GatA"/>
    <property type="match status" value="1"/>
</dbReference>
<evidence type="ECO:0000259" key="8">
    <source>
        <dbReference type="Pfam" id="PF01425"/>
    </source>
</evidence>
<protein>
    <recommendedName>
        <fullName evidence="2">glutaminyl-tRNA synthase (glutamine-hydrolyzing)</fullName>
        <ecNumber evidence="2">6.3.5.7</ecNumber>
    </recommendedName>
</protein>
<accession>A0A6J6F6Q7</accession>
<proteinExistence type="inferred from homology"/>
<organism evidence="9">
    <name type="scientific">freshwater metagenome</name>
    <dbReference type="NCBI Taxonomy" id="449393"/>
    <lineage>
        <taxon>unclassified sequences</taxon>
        <taxon>metagenomes</taxon>
        <taxon>ecological metagenomes</taxon>
    </lineage>
</organism>
<dbReference type="EMBL" id="CAEZSR010000168">
    <property type="protein sequence ID" value="CAB4583329.1"/>
    <property type="molecule type" value="Genomic_DNA"/>
</dbReference>
<dbReference type="InterPro" id="IPR036928">
    <property type="entry name" value="AS_sf"/>
</dbReference>
<keyword evidence="3" id="KW-0436">Ligase</keyword>
<dbReference type="SUPFAM" id="SSF75304">
    <property type="entry name" value="Amidase signature (AS) enzymes"/>
    <property type="match status" value="1"/>
</dbReference>
<evidence type="ECO:0000256" key="6">
    <source>
        <dbReference type="ARBA" id="ARBA00022917"/>
    </source>
</evidence>
<keyword evidence="4" id="KW-0547">Nucleotide-binding</keyword>
<dbReference type="NCBIfam" id="TIGR00132">
    <property type="entry name" value="gatA"/>
    <property type="match status" value="1"/>
</dbReference>
<dbReference type="InterPro" id="IPR023631">
    <property type="entry name" value="Amidase_dom"/>
</dbReference>
<evidence type="ECO:0000256" key="3">
    <source>
        <dbReference type="ARBA" id="ARBA00022598"/>
    </source>
</evidence>
<dbReference type="EC" id="6.3.5.7" evidence="2"/>
<reference evidence="9" key="1">
    <citation type="submission" date="2020-05" db="EMBL/GenBank/DDBJ databases">
        <authorList>
            <person name="Chiriac C."/>
            <person name="Salcher M."/>
            <person name="Ghai R."/>
            <person name="Kavagutti S V."/>
        </authorList>
    </citation>
    <scope>NUCLEOTIDE SEQUENCE</scope>
</reference>
<dbReference type="GO" id="GO:0030956">
    <property type="term" value="C:glutamyl-tRNA(Gln) amidotransferase complex"/>
    <property type="evidence" value="ECO:0007669"/>
    <property type="project" value="InterPro"/>
</dbReference>
<dbReference type="Pfam" id="PF01425">
    <property type="entry name" value="Amidase"/>
    <property type="match status" value="1"/>
</dbReference>
<dbReference type="InterPro" id="IPR004412">
    <property type="entry name" value="GatA"/>
</dbReference>
<evidence type="ECO:0000256" key="1">
    <source>
        <dbReference type="ARBA" id="ARBA00008069"/>
    </source>
</evidence>
<evidence type="ECO:0000256" key="5">
    <source>
        <dbReference type="ARBA" id="ARBA00022840"/>
    </source>
</evidence>
<dbReference type="InterPro" id="IPR000120">
    <property type="entry name" value="Amidase"/>
</dbReference>
<dbReference type="GO" id="GO:0005524">
    <property type="term" value="F:ATP binding"/>
    <property type="evidence" value="ECO:0007669"/>
    <property type="project" value="UniProtKB-KW"/>
</dbReference>
<evidence type="ECO:0000256" key="7">
    <source>
        <dbReference type="ARBA" id="ARBA00047407"/>
    </source>
</evidence>
<dbReference type="Gene3D" id="3.90.1300.10">
    <property type="entry name" value="Amidase signature (AS) domain"/>
    <property type="match status" value="1"/>
</dbReference>
<keyword evidence="5" id="KW-0067">ATP-binding</keyword>
<evidence type="ECO:0000313" key="9">
    <source>
        <dbReference type="EMBL" id="CAB4583329.1"/>
    </source>
</evidence>
<feature type="domain" description="Amidase" evidence="8">
    <location>
        <begin position="32"/>
        <end position="471"/>
    </location>
</feature>
<gene>
    <name evidence="9" type="ORF">UFOPK1493_03235</name>
</gene>
<dbReference type="PANTHER" id="PTHR11895">
    <property type="entry name" value="TRANSAMIDASE"/>
    <property type="match status" value="1"/>
</dbReference>
<evidence type="ECO:0000256" key="4">
    <source>
        <dbReference type="ARBA" id="ARBA00022741"/>
    </source>
</evidence>
<dbReference type="PROSITE" id="PS00571">
    <property type="entry name" value="AMIDASES"/>
    <property type="match status" value="1"/>
</dbReference>
<evidence type="ECO:0000256" key="2">
    <source>
        <dbReference type="ARBA" id="ARBA00012739"/>
    </source>
</evidence>